<dbReference type="Pfam" id="PF01739">
    <property type="entry name" value="CheR"/>
    <property type="match status" value="1"/>
</dbReference>
<organism evidence="7 8">
    <name type="scientific">Fluctibacter halophilus</name>
    <dbReference type="NCBI Taxonomy" id="226011"/>
    <lineage>
        <taxon>Bacteria</taxon>
        <taxon>Pseudomonadati</taxon>
        <taxon>Pseudomonadota</taxon>
        <taxon>Gammaproteobacteria</taxon>
        <taxon>Alteromonadales</taxon>
        <taxon>Alteromonadaceae</taxon>
        <taxon>Fluctibacter</taxon>
    </lineage>
</organism>
<dbReference type="SUPFAM" id="SSF47757">
    <property type="entry name" value="Chemotaxis receptor methyltransferase CheR, N-terminal domain"/>
    <property type="match status" value="1"/>
</dbReference>
<dbReference type="EMBL" id="JAJEWP010000001">
    <property type="protein sequence ID" value="MCC2616030.1"/>
    <property type="molecule type" value="Genomic_DNA"/>
</dbReference>
<dbReference type="InterPro" id="IPR022642">
    <property type="entry name" value="CheR_C"/>
</dbReference>
<dbReference type="PROSITE" id="PS50123">
    <property type="entry name" value="CHER"/>
    <property type="match status" value="1"/>
</dbReference>
<gene>
    <name evidence="7" type="ORF">LJ739_07240</name>
</gene>
<dbReference type="PRINTS" id="PR00996">
    <property type="entry name" value="CHERMTFRASE"/>
</dbReference>
<dbReference type="EC" id="2.1.1.80" evidence="5"/>
<evidence type="ECO:0000256" key="5">
    <source>
        <dbReference type="PIRNR" id="PIRNR000410"/>
    </source>
</evidence>
<dbReference type="Pfam" id="PF03705">
    <property type="entry name" value="CheR_N"/>
    <property type="match status" value="1"/>
</dbReference>
<evidence type="ECO:0000313" key="8">
    <source>
        <dbReference type="Proteomes" id="UP001520878"/>
    </source>
</evidence>
<keyword evidence="2 5" id="KW-0489">Methyltransferase</keyword>
<keyword evidence="8" id="KW-1185">Reference proteome</keyword>
<keyword evidence="3 5" id="KW-0808">Transferase</keyword>
<evidence type="ECO:0000256" key="3">
    <source>
        <dbReference type="ARBA" id="ARBA00022679"/>
    </source>
</evidence>
<dbReference type="Proteomes" id="UP001520878">
    <property type="component" value="Unassembled WGS sequence"/>
</dbReference>
<evidence type="ECO:0000256" key="2">
    <source>
        <dbReference type="ARBA" id="ARBA00022603"/>
    </source>
</evidence>
<dbReference type="SUPFAM" id="SSF53335">
    <property type="entry name" value="S-adenosyl-L-methionine-dependent methyltransferases"/>
    <property type="match status" value="1"/>
</dbReference>
<keyword evidence="4 5" id="KW-0949">S-adenosyl-L-methionine</keyword>
<dbReference type="InterPro" id="IPR000780">
    <property type="entry name" value="CheR_MeTrfase"/>
</dbReference>
<dbReference type="SMART" id="SM00138">
    <property type="entry name" value="MeTrc"/>
    <property type="match status" value="1"/>
</dbReference>
<comment type="caution">
    <text evidence="7">The sequence shown here is derived from an EMBL/GenBank/DDBJ whole genome shotgun (WGS) entry which is preliminary data.</text>
</comment>
<evidence type="ECO:0000256" key="4">
    <source>
        <dbReference type="ARBA" id="ARBA00022691"/>
    </source>
</evidence>
<dbReference type="PIRSF" id="PIRSF000410">
    <property type="entry name" value="CheR"/>
    <property type="match status" value="1"/>
</dbReference>
<dbReference type="Gene3D" id="1.10.155.10">
    <property type="entry name" value="Chemotaxis receptor methyltransferase CheR, N-terminal domain"/>
    <property type="match status" value="1"/>
</dbReference>
<accession>A0ABS8G670</accession>
<dbReference type="InterPro" id="IPR029063">
    <property type="entry name" value="SAM-dependent_MTases_sf"/>
</dbReference>
<evidence type="ECO:0000256" key="1">
    <source>
        <dbReference type="ARBA" id="ARBA00001541"/>
    </source>
</evidence>
<sequence>MTGTERLREYDFTRRHFNALRAKANEYSGIQVSDDKYEMFYARLAKRLRALKITSFDDYVRLVGSDTGEFKAFINAITTNVTAFEREPHHFAFLKQALSELPSQSVAIWSAGCSSGQEPYSIIVNAWDICQRRRLPLSITATDLDTDVLERASQGIYKLEDIAMYDTAVKRKFFEKGTGSREGFCRVKKAYRQLITFKQLNLIHPWQAKPQYQFIFCRNVLIYFDGPQKQRIINQFADCLLPRGILMLGHSESLQQANTRFENIGKNVYRKREEG</sequence>
<evidence type="ECO:0000259" key="6">
    <source>
        <dbReference type="PROSITE" id="PS50123"/>
    </source>
</evidence>
<dbReference type="PANTHER" id="PTHR24422">
    <property type="entry name" value="CHEMOTAXIS PROTEIN METHYLTRANSFERASE"/>
    <property type="match status" value="1"/>
</dbReference>
<dbReference type="InterPro" id="IPR050903">
    <property type="entry name" value="Bact_Chemotaxis_MeTrfase"/>
</dbReference>
<dbReference type="InterPro" id="IPR036804">
    <property type="entry name" value="CheR_N_sf"/>
</dbReference>
<proteinExistence type="predicted"/>
<feature type="domain" description="CheR-type methyltransferase" evidence="6">
    <location>
        <begin position="5"/>
        <end position="274"/>
    </location>
</feature>
<evidence type="ECO:0000313" key="7">
    <source>
        <dbReference type="EMBL" id="MCC2616030.1"/>
    </source>
</evidence>
<name>A0ABS8G670_9ALTE</name>
<comment type="catalytic activity">
    <reaction evidence="1 5">
        <text>L-glutamyl-[protein] + S-adenosyl-L-methionine = [protein]-L-glutamate 5-O-methyl ester + S-adenosyl-L-homocysteine</text>
        <dbReference type="Rhea" id="RHEA:24452"/>
        <dbReference type="Rhea" id="RHEA-COMP:10208"/>
        <dbReference type="Rhea" id="RHEA-COMP:10311"/>
        <dbReference type="ChEBI" id="CHEBI:29973"/>
        <dbReference type="ChEBI" id="CHEBI:57856"/>
        <dbReference type="ChEBI" id="CHEBI:59789"/>
        <dbReference type="ChEBI" id="CHEBI:82795"/>
        <dbReference type="EC" id="2.1.1.80"/>
    </reaction>
</comment>
<dbReference type="InterPro" id="IPR022641">
    <property type="entry name" value="CheR_N"/>
</dbReference>
<comment type="function">
    <text evidence="5">Methylation of the membrane-bound methyl-accepting chemotaxis proteins (MCP) to form gamma-glutamyl methyl ester residues in MCP.</text>
</comment>
<dbReference type="RefSeq" id="WP_229158605.1">
    <property type="nucleotide sequence ID" value="NZ_JAJEWP010000001.1"/>
</dbReference>
<dbReference type="Gene3D" id="3.40.50.150">
    <property type="entry name" value="Vaccinia Virus protein VP39"/>
    <property type="match status" value="1"/>
</dbReference>
<reference evidence="7 8" key="1">
    <citation type="submission" date="2021-10" db="EMBL/GenBank/DDBJ databases">
        <title>Draft genome of Aestuariibacter halophilus JC2043.</title>
        <authorList>
            <person name="Emsley S.A."/>
            <person name="Pfannmuller K.M."/>
            <person name="Ushijima B."/>
            <person name="Saw J.H."/>
            <person name="Videau P."/>
        </authorList>
    </citation>
    <scope>NUCLEOTIDE SEQUENCE [LARGE SCALE GENOMIC DNA]</scope>
    <source>
        <strain evidence="7 8">JC2043</strain>
    </source>
</reference>
<dbReference type="InterPro" id="IPR026024">
    <property type="entry name" value="Chemotaxis_MeTrfase_CheR"/>
</dbReference>
<dbReference type="PANTHER" id="PTHR24422:SF19">
    <property type="entry name" value="CHEMOTAXIS PROTEIN METHYLTRANSFERASE"/>
    <property type="match status" value="1"/>
</dbReference>
<protein>
    <recommendedName>
        <fullName evidence="5">Chemotaxis protein methyltransferase</fullName>
        <ecNumber evidence="5">2.1.1.80</ecNumber>
    </recommendedName>
</protein>